<sequence>MSSNPSLKPKAVSAPGKVLLAGGYLVLDRGYTGLVFGLDARIHCYVEPIKTNSGVILSEIIVKSPQFKEATWEYGYRLTENDGGIEVTQLRASHAIPLTRNPFIETALSYALTYISTFTPKISASTITILADTSYYSNPGTPETPSSRFLNFSVPLQSAHKTGLGSSAALVTSFTAALLSYYLPEEIFDLSKEASLQTLHNLSQSAHCAAQGKVGSGFDVASAVYGSCLYRRFSPSLLSSLSSPGRPFFAKQVKELVEGKEVIWDTEILKDAVKVPKGIRLVMCDVDCGSQTPGMVKQVLAWRKDNLGEAEPLWKELQQRNESLAGELTRLATTDKGEEEEEDKYAKLRDIILAIRSLIRKMSALSNVPIEPPQQTALLNAISTLPGVIGGVVPGAGGYDAVAVLVEDKEEVFEGVKKFIGGWKVDNQGSDVKIGKVGMLGVREEMEGVRGEDVGIYEGWL</sequence>
<gene>
    <name evidence="17" type="ORF">GQ43DRAFT_443820</name>
</gene>
<dbReference type="Pfam" id="PF00288">
    <property type="entry name" value="GHMP_kinases_N"/>
    <property type="match status" value="1"/>
</dbReference>
<evidence type="ECO:0000256" key="7">
    <source>
        <dbReference type="ARBA" id="ARBA00022777"/>
    </source>
</evidence>
<evidence type="ECO:0000313" key="18">
    <source>
        <dbReference type="Proteomes" id="UP000799536"/>
    </source>
</evidence>
<evidence type="ECO:0000256" key="5">
    <source>
        <dbReference type="ARBA" id="ARBA00022679"/>
    </source>
</evidence>
<dbReference type="Gene3D" id="3.30.70.890">
    <property type="entry name" value="GHMP kinase, C-terminal domain"/>
    <property type="match status" value="1"/>
</dbReference>
<evidence type="ECO:0000256" key="11">
    <source>
        <dbReference type="ARBA" id="ARBA00023098"/>
    </source>
</evidence>
<dbReference type="GO" id="GO:0019287">
    <property type="term" value="P:isopentenyl diphosphate biosynthetic process, mevalonate pathway"/>
    <property type="evidence" value="ECO:0007669"/>
    <property type="project" value="UniProtKB-UniRule"/>
</dbReference>
<dbReference type="InterPro" id="IPR036554">
    <property type="entry name" value="GHMP_kinase_C_sf"/>
</dbReference>
<protein>
    <recommendedName>
        <fullName evidence="3 15">Phosphomevalonate kinase</fullName>
        <ecNumber evidence="3 15">2.7.4.2</ecNumber>
    </recommendedName>
</protein>
<keyword evidence="12" id="KW-1207">Sterol metabolism</keyword>
<evidence type="ECO:0000256" key="1">
    <source>
        <dbReference type="ARBA" id="ARBA00005017"/>
    </source>
</evidence>
<keyword evidence="18" id="KW-1185">Reference proteome</keyword>
<dbReference type="InterPro" id="IPR020568">
    <property type="entry name" value="Ribosomal_Su5_D2-typ_SF"/>
</dbReference>
<dbReference type="InterPro" id="IPR006204">
    <property type="entry name" value="GHMP_kinase_N_dom"/>
</dbReference>
<dbReference type="InterPro" id="IPR014721">
    <property type="entry name" value="Ribsml_uS5_D2-typ_fold_subgr"/>
</dbReference>
<dbReference type="Gene3D" id="3.30.230.10">
    <property type="match status" value="1"/>
</dbReference>
<evidence type="ECO:0000256" key="12">
    <source>
        <dbReference type="ARBA" id="ARBA00023166"/>
    </source>
</evidence>
<dbReference type="EMBL" id="ML994187">
    <property type="protein sequence ID" value="KAF2197915.1"/>
    <property type="molecule type" value="Genomic_DNA"/>
</dbReference>
<dbReference type="PANTHER" id="PTHR31814">
    <property type="match status" value="1"/>
</dbReference>
<comment type="similarity">
    <text evidence="2 15">Belongs to the GHMP kinase family. Mevalonate kinase subfamily.</text>
</comment>
<evidence type="ECO:0000256" key="4">
    <source>
        <dbReference type="ARBA" id="ARBA00022516"/>
    </source>
</evidence>
<evidence type="ECO:0000256" key="3">
    <source>
        <dbReference type="ARBA" id="ARBA00012958"/>
    </source>
</evidence>
<keyword evidence="7 15" id="KW-0418">Kinase</keyword>
<keyword evidence="13 15" id="KW-0753">Steroid metabolism</keyword>
<dbReference type="InterPro" id="IPR035102">
    <property type="entry name" value="Phosphomevalonate_kinase"/>
</dbReference>
<comment type="caution">
    <text evidence="17">The sequence shown here is derived from an EMBL/GenBank/DDBJ whole genome shotgun (WGS) entry which is preliminary data.</text>
</comment>
<keyword evidence="5 15" id="KW-0808">Transferase</keyword>
<keyword evidence="8" id="KW-0067">ATP-binding</keyword>
<evidence type="ECO:0000256" key="14">
    <source>
        <dbReference type="ARBA" id="ARBA00029326"/>
    </source>
</evidence>
<evidence type="ECO:0000256" key="13">
    <source>
        <dbReference type="ARBA" id="ARBA00023221"/>
    </source>
</evidence>
<evidence type="ECO:0000256" key="10">
    <source>
        <dbReference type="ARBA" id="ARBA00023011"/>
    </source>
</evidence>
<keyword evidence="11 15" id="KW-0443">Lipid metabolism</keyword>
<comment type="pathway">
    <text evidence="1 15">Isoprenoid biosynthesis; isopentenyl diphosphate biosynthesis via mevalonate pathway; isopentenyl diphosphate from (R)-mevalonate: step 2/3.</text>
</comment>
<keyword evidence="9 15" id="KW-0752">Steroid biosynthesis</keyword>
<dbReference type="GO" id="GO:0005777">
    <property type="term" value="C:peroxisome"/>
    <property type="evidence" value="ECO:0007669"/>
    <property type="project" value="TreeGrafter"/>
</dbReference>
<feature type="domain" description="GHMP kinase N-terminal" evidence="16">
    <location>
        <begin position="160"/>
        <end position="226"/>
    </location>
</feature>
<keyword evidence="10" id="KW-0756">Sterol biosynthesis</keyword>
<evidence type="ECO:0000313" key="17">
    <source>
        <dbReference type="EMBL" id="KAF2197915.1"/>
    </source>
</evidence>
<dbReference type="OrthoDB" id="10262935at2759"/>
<dbReference type="SUPFAM" id="SSF55060">
    <property type="entry name" value="GHMP Kinase, C-terminal domain"/>
    <property type="match status" value="1"/>
</dbReference>
<keyword evidence="4 15" id="KW-0444">Lipid biosynthesis</keyword>
<dbReference type="InterPro" id="IPR016005">
    <property type="entry name" value="Erg8"/>
</dbReference>
<dbReference type="PIRSF" id="PIRSF017288">
    <property type="entry name" value="PMK_GHMP_euk"/>
    <property type="match status" value="1"/>
</dbReference>
<evidence type="ECO:0000256" key="6">
    <source>
        <dbReference type="ARBA" id="ARBA00022741"/>
    </source>
</evidence>
<proteinExistence type="inferred from homology"/>
<name>A0A9P4MVD6_9PLEO</name>
<dbReference type="AlphaFoldDB" id="A0A9P4MVD6"/>
<dbReference type="SUPFAM" id="SSF54211">
    <property type="entry name" value="Ribosomal protein S5 domain 2-like"/>
    <property type="match status" value="1"/>
</dbReference>
<keyword evidence="6" id="KW-0547">Nucleotide-binding</keyword>
<evidence type="ECO:0000256" key="9">
    <source>
        <dbReference type="ARBA" id="ARBA00022955"/>
    </source>
</evidence>
<organism evidence="17 18">
    <name type="scientific">Delitschia confertaspora ATCC 74209</name>
    <dbReference type="NCBI Taxonomy" id="1513339"/>
    <lineage>
        <taxon>Eukaryota</taxon>
        <taxon>Fungi</taxon>
        <taxon>Dikarya</taxon>
        <taxon>Ascomycota</taxon>
        <taxon>Pezizomycotina</taxon>
        <taxon>Dothideomycetes</taxon>
        <taxon>Pleosporomycetidae</taxon>
        <taxon>Pleosporales</taxon>
        <taxon>Delitschiaceae</taxon>
        <taxon>Delitschia</taxon>
    </lineage>
</organism>
<dbReference type="GO" id="GO:0005524">
    <property type="term" value="F:ATP binding"/>
    <property type="evidence" value="ECO:0007669"/>
    <property type="project" value="UniProtKB-UniRule"/>
</dbReference>
<dbReference type="PANTHER" id="PTHR31814:SF2">
    <property type="entry name" value="PHOSPHOMEVALONATE KINASE"/>
    <property type="match status" value="1"/>
</dbReference>
<comment type="catalytic activity">
    <reaction evidence="14">
        <text>(R)-5-phosphomevalonate + ATP = (R)-5-diphosphomevalonate + ADP</text>
        <dbReference type="Rhea" id="RHEA:16341"/>
        <dbReference type="ChEBI" id="CHEBI:30616"/>
        <dbReference type="ChEBI" id="CHEBI:57557"/>
        <dbReference type="ChEBI" id="CHEBI:58146"/>
        <dbReference type="ChEBI" id="CHEBI:456216"/>
        <dbReference type="EC" id="2.7.4.2"/>
    </reaction>
    <physiologicalReaction direction="left-to-right" evidence="14">
        <dbReference type="Rhea" id="RHEA:16342"/>
    </physiologicalReaction>
</comment>
<dbReference type="Proteomes" id="UP000799536">
    <property type="component" value="Unassembled WGS sequence"/>
</dbReference>
<evidence type="ECO:0000256" key="8">
    <source>
        <dbReference type="ARBA" id="ARBA00022840"/>
    </source>
</evidence>
<evidence type="ECO:0000256" key="2">
    <source>
        <dbReference type="ARBA" id="ARBA00006495"/>
    </source>
</evidence>
<evidence type="ECO:0000259" key="16">
    <source>
        <dbReference type="Pfam" id="PF00288"/>
    </source>
</evidence>
<dbReference type="GO" id="GO:0004631">
    <property type="term" value="F:phosphomevalonate kinase activity"/>
    <property type="evidence" value="ECO:0007669"/>
    <property type="project" value="UniProtKB-UniRule"/>
</dbReference>
<dbReference type="EC" id="2.7.4.2" evidence="3 15"/>
<dbReference type="GO" id="GO:0006696">
    <property type="term" value="P:ergosterol biosynthetic process"/>
    <property type="evidence" value="ECO:0007669"/>
    <property type="project" value="TreeGrafter"/>
</dbReference>
<dbReference type="GO" id="GO:0010142">
    <property type="term" value="P:farnesyl diphosphate biosynthetic process, mevalonate pathway"/>
    <property type="evidence" value="ECO:0007669"/>
    <property type="project" value="TreeGrafter"/>
</dbReference>
<reference evidence="17" key="1">
    <citation type="journal article" date="2020" name="Stud. Mycol.">
        <title>101 Dothideomycetes genomes: a test case for predicting lifestyles and emergence of pathogens.</title>
        <authorList>
            <person name="Haridas S."/>
            <person name="Albert R."/>
            <person name="Binder M."/>
            <person name="Bloem J."/>
            <person name="Labutti K."/>
            <person name="Salamov A."/>
            <person name="Andreopoulos B."/>
            <person name="Baker S."/>
            <person name="Barry K."/>
            <person name="Bills G."/>
            <person name="Bluhm B."/>
            <person name="Cannon C."/>
            <person name="Castanera R."/>
            <person name="Culley D."/>
            <person name="Daum C."/>
            <person name="Ezra D."/>
            <person name="Gonzalez J."/>
            <person name="Henrissat B."/>
            <person name="Kuo A."/>
            <person name="Liang C."/>
            <person name="Lipzen A."/>
            <person name="Lutzoni F."/>
            <person name="Magnuson J."/>
            <person name="Mondo S."/>
            <person name="Nolan M."/>
            <person name="Ohm R."/>
            <person name="Pangilinan J."/>
            <person name="Park H.-J."/>
            <person name="Ramirez L."/>
            <person name="Alfaro M."/>
            <person name="Sun H."/>
            <person name="Tritt A."/>
            <person name="Yoshinaga Y."/>
            <person name="Zwiers L.-H."/>
            <person name="Turgeon B."/>
            <person name="Goodwin S."/>
            <person name="Spatafora J."/>
            <person name="Crous P."/>
            <person name="Grigoriev I."/>
        </authorList>
    </citation>
    <scope>NUCLEOTIDE SEQUENCE</scope>
    <source>
        <strain evidence="17">ATCC 74209</strain>
    </source>
</reference>
<evidence type="ECO:0000256" key="15">
    <source>
        <dbReference type="PIRNR" id="PIRNR017288"/>
    </source>
</evidence>
<accession>A0A9P4MVD6</accession>